<dbReference type="Pfam" id="PF00650">
    <property type="entry name" value="CRAL_TRIO"/>
    <property type="match status" value="1"/>
</dbReference>
<evidence type="ECO:0000313" key="3">
    <source>
        <dbReference type="Proteomes" id="UP000494165"/>
    </source>
</evidence>
<keyword evidence="3" id="KW-1185">Reference proteome</keyword>
<name>A0A8S1D897_9INSE</name>
<organism evidence="2 3">
    <name type="scientific">Cloeon dipterum</name>
    <dbReference type="NCBI Taxonomy" id="197152"/>
    <lineage>
        <taxon>Eukaryota</taxon>
        <taxon>Metazoa</taxon>
        <taxon>Ecdysozoa</taxon>
        <taxon>Arthropoda</taxon>
        <taxon>Hexapoda</taxon>
        <taxon>Insecta</taxon>
        <taxon>Pterygota</taxon>
        <taxon>Palaeoptera</taxon>
        <taxon>Ephemeroptera</taxon>
        <taxon>Pisciforma</taxon>
        <taxon>Baetidae</taxon>
        <taxon>Cloeon</taxon>
    </lineage>
</organism>
<dbReference type="PANTHER" id="PTHR10174:SF224">
    <property type="entry name" value="RETINOL-BINDING PROTEIN PINTA"/>
    <property type="match status" value="1"/>
</dbReference>
<dbReference type="PROSITE" id="PS50191">
    <property type="entry name" value="CRAL_TRIO"/>
    <property type="match status" value="1"/>
</dbReference>
<protein>
    <recommendedName>
        <fullName evidence="1">CRAL-TRIO domain-containing protein</fullName>
    </recommendedName>
</protein>
<dbReference type="EMBL" id="CADEPI010000129">
    <property type="protein sequence ID" value="CAB3376559.1"/>
    <property type="molecule type" value="Genomic_DNA"/>
</dbReference>
<dbReference type="Gene3D" id="1.20.5.1200">
    <property type="entry name" value="Alpha-tocopherol transfer"/>
    <property type="match status" value="1"/>
</dbReference>
<dbReference type="GO" id="GO:1902936">
    <property type="term" value="F:phosphatidylinositol bisphosphate binding"/>
    <property type="evidence" value="ECO:0007669"/>
    <property type="project" value="TreeGrafter"/>
</dbReference>
<dbReference type="AlphaFoldDB" id="A0A8S1D897"/>
<dbReference type="PANTHER" id="PTHR10174">
    <property type="entry name" value="ALPHA-TOCOPHEROL TRANSFER PROTEIN-RELATED"/>
    <property type="match status" value="1"/>
</dbReference>
<dbReference type="SUPFAM" id="SSF52087">
    <property type="entry name" value="CRAL/TRIO domain"/>
    <property type="match status" value="1"/>
</dbReference>
<comment type="caution">
    <text evidence="2">The sequence shown here is derived from an EMBL/GenBank/DDBJ whole genome shotgun (WGS) entry which is preliminary data.</text>
</comment>
<feature type="domain" description="CRAL-TRIO" evidence="1">
    <location>
        <begin position="98"/>
        <end position="263"/>
    </location>
</feature>
<dbReference type="Proteomes" id="UP000494165">
    <property type="component" value="Unassembled WGS sequence"/>
</dbReference>
<accession>A0A8S1D897</accession>
<dbReference type="OrthoDB" id="6682367at2759"/>
<evidence type="ECO:0000259" key="1">
    <source>
        <dbReference type="PROSITE" id="PS50191"/>
    </source>
</evidence>
<dbReference type="GO" id="GO:0016020">
    <property type="term" value="C:membrane"/>
    <property type="evidence" value="ECO:0007669"/>
    <property type="project" value="TreeGrafter"/>
</dbReference>
<reference evidence="2 3" key="1">
    <citation type="submission" date="2020-04" db="EMBL/GenBank/DDBJ databases">
        <authorList>
            <person name="Alioto T."/>
            <person name="Alioto T."/>
            <person name="Gomez Garrido J."/>
        </authorList>
    </citation>
    <scope>NUCLEOTIDE SEQUENCE [LARGE SCALE GENOMIC DNA]</scope>
</reference>
<dbReference type="InterPro" id="IPR001251">
    <property type="entry name" value="CRAL-TRIO_dom"/>
</dbReference>
<dbReference type="PRINTS" id="PR00180">
    <property type="entry name" value="CRETINALDHBP"/>
</dbReference>
<dbReference type="Gene3D" id="1.10.8.20">
    <property type="entry name" value="N-terminal domain of phosphatidylinositol transfer protein sec14p"/>
    <property type="match status" value="1"/>
</dbReference>
<dbReference type="InterPro" id="IPR011074">
    <property type="entry name" value="CRAL/TRIO_N_dom"/>
</dbReference>
<dbReference type="InterPro" id="IPR036273">
    <property type="entry name" value="CRAL/TRIO_N_dom_sf"/>
</dbReference>
<dbReference type="CDD" id="cd00170">
    <property type="entry name" value="SEC14"/>
    <property type="match status" value="1"/>
</dbReference>
<evidence type="ECO:0000313" key="2">
    <source>
        <dbReference type="EMBL" id="CAB3376559.1"/>
    </source>
</evidence>
<dbReference type="SMART" id="SM01100">
    <property type="entry name" value="CRAL_TRIO_N"/>
    <property type="match status" value="1"/>
</dbReference>
<dbReference type="InterPro" id="IPR036865">
    <property type="entry name" value="CRAL-TRIO_dom_sf"/>
</dbReference>
<dbReference type="SUPFAM" id="SSF46938">
    <property type="entry name" value="CRAL/TRIO N-terminal domain"/>
    <property type="match status" value="1"/>
</dbReference>
<sequence length="316" mass="36294">MVDDVGSLKIRPLAPDLLQHAMRELNEDPKKRPAYVKDIRDWLKTQEHIVGVPSDQLIVTFLRGCKFDLEKTKEKLDTYFTIKTLVPEYFKNRDLTKNEQLRKILNLRAYISVPETDEEGRKIYIMVLGRDEPGTIDPDEAAKFNYMVMDYLLMEDDVAVVKGIVNLTDLSPMTLQHAKQLMPSMMKKTTACSEGGYPFRPKVVHLLNMPSFVDKILAWIEMFRKDKDDLKVYLYGNDLGALLSRVPKKLVPNEFGGEAGTLDELGKEFADKILAFNDWYVADETNGVDENKRVGKSKTREDLLGMNSNFRDLDFD</sequence>
<dbReference type="Gene3D" id="3.40.525.10">
    <property type="entry name" value="CRAL-TRIO lipid binding domain"/>
    <property type="match status" value="1"/>
</dbReference>
<gene>
    <name evidence="2" type="ORF">CLODIP_2_CD06046</name>
</gene>
<proteinExistence type="predicted"/>